<keyword evidence="2" id="KW-1185">Reference proteome</keyword>
<dbReference type="GeneID" id="36321810"/>
<sequence length="321" mass="36148">MASDWLDQKEREAIVRQAAEAYEDDEDLLEDQRTITVQIGWTESSRKDGEVLPRVHLLHMDSWHNIDLADPVHALALARFLALCIDKQIIAVRDSISAGREALTDELRRGGVRRWRVDSSIVVELPCSTSGCDERVSLWLRDLPEYFPGATRDKPLSDEDIVTTDAPPLIESDKRTSCSNFCDASRPGAFQDAVHWLLDRRSVLVSLLSDPGMCDAYMLVGTFFWPSEWTELSNMPRVDANMTELLRELMGEVATRRKQTEMDSARYSHTDGGDDSGWGDVRDEVMRLLAGSFSSILHACRQAHSKARSAASTIEAGWRHD</sequence>
<evidence type="ECO:0000313" key="2">
    <source>
        <dbReference type="Proteomes" id="UP000194127"/>
    </source>
</evidence>
<dbReference type="AlphaFoldDB" id="A0A1X6N5V0"/>
<accession>A0A1X6N5V0</accession>
<gene>
    <name evidence="1" type="ORF">POSPLADRAFT_1032477</name>
</gene>
<dbReference type="Proteomes" id="UP000194127">
    <property type="component" value="Unassembled WGS sequence"/>
</dbReference>
<dbReference type="EMBL" id="KZ110594">
    <property type="protein sequence ID" value="OSX63985.1"/>
    <property type="molecule type" value="Genomic_DNA"/>
</dbReference>
<protein>
    <submittedName>
        <fullName evidence="1">Uncharacterized protein</fullName>
    </submittedName>
</protein>
<name>A0A1X6N5V0_9APHY</name>
<proteinExistence type="predicted"/>
<organism evidence="1 2">
    <name type="scientific">Postia placenta MAD-698-R-SB12</name>
    <dbReference type="NCBI Taxonomy" id="670580"/>
    <lineage>
        <taxon>Eukaryota</taxon>
        <taxon>Fungi</taxon>
        <taxon>Dikarya</taxon>
        <taxon>Basidiomycota</taxon>
        <taxon>Agaricomycotina</taxon>
        <taxon>Agaricomycetes</taxon>
        <taxon>Polyporales</taxon>
        <taxon>Adustoporiaceae</taxon>
        <taxon>Rhodonia</taxon>
    </lineage>
</organism>
<evidence type="ECO:0000313" key="1">
    <source>
        <dbReference type="EMBL" id="OSX63985.1"/>
    </source>
</evidence>
<reference evidence="1 2" key="1">
    <citation type="submission" date="2017-04" db="EMBL/GenBank/DDBJ databases">
        <title>Genome Sequence of the Model Brown-Rot Fungus Postia placenta SB12.</title>
        <authorList>
            <consortium name="DOE Joint Genome Institute"/>
            <person name="Gaskell J."/>
            <person name="Kersten P."/>
            <person name="Larrondo L.F."/>
            <person name="Canessa P."/>
            <person name="Martinez D."/>
            <person name="Hibbett D."/>
            <person name="Schmoll M."/>
            <person name="Kubicek C.P."/>
            <person name="Martinez A.T."/>
            <person name="Yadav J."/>
            <person name="Master E."/>
            <person name="Magnuson J.K."/>
            <person name="James T."/>
            <person name="Yaver D."/>
            <person name="Berka R."/>
            <person name="Labutti K."/>
            <person name="Lipzen A."/>
            <person name="Aerts A."/>
            <person name="Barry K."/>
            <person name="Henrissat B."/>
            <person name="Blanchette R."/>
            <person name="Grigoriev I."/>
            <person name="Cullen D."/>
        </authorList>
    </citation>
    <scope>NUCLEOTIDE SEQUENCE [LARGE SCALE GENOMIC DNA]</scope>
    <source>
        <strain evidence="1 2">MAD-698-R-SB12</strain>
    </source>
</reference>
<dbReference type="RefSeq" id="XP_024340779.1">
    <property type="nucleotide sequence ID" value="XM_024476859.1"/>
</dbReference>